<gene>
    <name evidence="2" type="ORF">Clacol_010518</name>
</gene>
<organism evidence="2 3">
    <name type="scientific">Clathrus columnatus</name>
    <dbReference type="NCBI Taxonomy" id="1419009"/>
    <lineage>
        <taxon>Eukaryota</taxon>
        <taxon>Fungi</taxon>
        <taxon>Dikarya</taxon>
        <taxon>Basidiomycota</taxon>
        <taxon>Agaricomycotina</taxon>
        <taxon>Agaricomycetes</taxon>
        <taxon>Phallomycetidae</taxon>
        <taxon>Phallales</taxon>
        <taxon>Clathraceae</taxon>
        <taxon>Clathrus</taxon>
    </lineage>
</organism>
<feature type="region of interest" description="Disordered" evidence="1">
    <location>
        <begin position="498"/>
        <end position="517"/>
    </location>
</feature>
<keyword evidence="3" id="KW-1185">Reference proteome</keyword>
<dbReference type="Proteomes" id="UP001050691">
    <property type="component" value="Unassembled WGS sequence"/>
</dbReference>
<proteinExistence type="predicted"/>
<feature type="region of interest" description="Disordered" evidence="1">
    <location>
        <begin position="292"/>
        <end position="334"/>
    </location>
</feature>
<feature type="compositionally biased region" description="Polar residues" evidence="1">
    <location>
        <begin position="354"/>
        <end position="393"/>
    </location>
</feature>
<comment type="caution">
    <text evidence="2">The sequence shown here is derived from an EMBL/GenBank/DDBJ whole genome shotgun (WGS) entry which is preliminary data.</text>
</comment>
<feature type="region of interest" description="Disordered" evidence="1">
    <location>
        <begin position="218"/>
        <end position="238"/>
    </location>
</feature>
<evidence type="ECO:0000256" key="1">
    <source>
        <dbReference type="SAM" id="MobiDB-lite"/>
    </source>
</evidence>
<accession>A0AAV5AQW9</accession>
<feature type="compositionally biased region" description="Low complexity" evidence="1">
    <location>
        <begin position="34"/>
        <end position="45"/>
    </location>
</feature>
<feature type="compositionally biased region" description="Acidic residues" evidence="1">
    <location>
        <begin position="306"/>
        <end position="328"/>
    </location>
</feature>
<feature type="compositionally biased region" description="Polar residues" evidence="1">
    <location>
        <begin position="566"/>
        <end position="581"/>
    </location>
</feature>
<feature type="compositionally biased region" description="Polar residues" evidence="1">
    <location>
        <begin position="426"/>
        <end position="438"/>
    </location>
</feature>
<evidence type="ECO:0000313" key="3">
    <source>
        <dbReference type="Proteomes" id="UP001050691"/>
    </source>
</evidence>
<evidence type="ECO:0000313" key="2">
    <source>
        <dbReference type="EMBL" id="GJJ16222.1"/>
    </source>
</evidence>
<feature type="compositionally biased region" description="Polar residues" evidence="1">
    <location>
        <begin position="545"/>
        <end position="555"/>
    </location>
</feature>
<feature type="region of interest" description="Disordered" evidence="1">
    <location>
        <begin position="534"/>
        <end position="631"/>
    </location>
</feature>
<dbReference type="AlphaFoldDB" id="A0AAV5AQW9"/>
<feature type="compositionally biased region" description="Low complexity" evidence="1">
    <location>
        <begin position="607"/>
        <end position="618"/>
    </location>
</feature>
<reference evidence="2" key="1">
    <citation type="submission" date="2021-10" db="EMBL/GenBank/DDBJ databases">
        <title>De novo Genome Assembly of Clathrus columnatus (Basidiomycota, Fungi) Using Illumina and Nanopore Sequence Data.</title>
        <authorList>
            <person name="Ogiso-Tanaka E."/>
            <person name="Itagaki H."/>
            <person name="Hosoya T."/>
            <person name="Hosaka K."/>
        </authorList>
    </citation>
    <scope>NUCLEOTIDE SEQUENCE</scope>
    <source>
        <strain evidence="2">MO-923</strain>
    </source>
</reference>
<feature type="region of interest" description="Disordered" evidence="1">
    <location>
        <begin position="426"/>
        <end position="450"/>
    </location>
</feature>
<dbReference type="EMBL" id="BPWL01000015">
    <property type="protein sequence ID" value="GJJ16222.1"/>
    <property type="molecule type" value="Genomic_DNA"/>
</dbReference>
<feature type="compositionally biased region" description="Polar residues" evidence="1">
    <location>
        <begin position="594"/>
        <end position="605"/>
    </location>
</feature>
<sequence length="750" mass="82338">MVHSALKRRAFADDFKDLSTSQPSQEHDILKPPSSTTALSSTSNTKIHPPPHAGHTSRAPIPVLLEMMTPQEFATVLRARVDRLVSQWPLYASQPFPHGLPSPSSSGSPLVQSGGKGIEMSTIHSFVSFFYPEEHHIHHNGDIPPNTLFVHLSGLQTLLSFLSSKELRVVVRNRLTACSSERSPSVQAIKNLPASDLSNPVKTKSYVDVGTSTEPSETLAFLARPSSSDEFRPPKRPKYASSYPLFQEVVDDMIMKSTSNQNTTPSYHHHPDAMSSSVHKMTDPILRPVSNASFKKSPAASQVVNIEDDGEADAEGDTDTDIEMDDSVDERHDSKTLTIAQVINSFRPEEHASTNHTSHSQTSFSNPSLNKPIPTSTLGPSSESSCGILTNSAIPKGSTTVIMPNRVGDIPKGPSTMRGLVMPNESTYTVSSSGSRTPSRQKDLSLSRTDTSSLQVKQELLSDWETTIISTSKGDGTNSSPIEVSEGMPRVRSVVKEQEHPLHHRSSSIVSSSSSTLPQTRKFEFGASCQGVRSAVKEQEPIQHRSGSTAFSESTHQQKRKLGASIQDTLNSTFDGGNQSPYDGHDLPPYDEIMTSNPTSMSSKPIASASDTTSASTSKQHRSKLATRDQISSRFPENRRRYTLLRRSARVLALAQIQNSWTSEFGMHHRDHLPVQLRVRAVPALHHVLAYLIVREIILILDLLHHLQQKTDIGRQNRLVGRENGAEAGVEDVEEMMLHPSLQPPDFLTQ</sequence>
<feature type="region of interest" description="Disordered" evidence="1">
    <location>
        <begin position="17"/>
        <end position="58"/>
    </location>
</feature>
<feature type="compositionally biased region" description="Polar residues" evidence="1">
    <location>
        <begin position="292"/>
        <end position="304"/>
    </location>
</feature>
<name>A0AAV5AQW9_9AGAM</name>
<protein>
    <submittedName>
        <fullName evidence="2">Uncharacterized protein</fullName>
    </submittedName>
</protein>
<feature type="region of interest" description="Disordered" evidence="1">
    <location>
        <begin position="350"/>
        <end position="393"/>
    </location>
</feature>